<dbReference type="PANTHER" id="PTHR19212">
    <property type="entry name" value="LEUCINE RICH REPEAT IN FLII INTERACTING PROTEIN"/>
    <property type="match status" value="1"/>
</dbReference>
<evidence type="ECO:0000256" key="2">
    <source>
        <dbReference type="ARBA" id="ARBA00022687"/>
    </source>
</evidence>
<keyword evidence="3 5" id="KW-0175">Coiled coil</keyword>
<dbReference type="Gene3D" id="1.20.5.4090">
    <property type="match status" value="1"/>
</dbReference>
<keyword evidence="2" id="KW-0879">Wnt signaling pathway</keyword>
<dbReference type="InterPro" id="IPR019139">
    <property type="entry name" value="LRRFIP1/2"/>
</dbReference>
<accession>A0A8C6Q516</accession>
<dbReference type="GO" id="GO:0016055">
    <property type="term" value="P:Wnt signaling pathway"/>
    <property type="evidence" value="ECO:0007669"/>
    <property type="project" value="UniProtKB-KW"/>
</dbReference>
<reference evidence="6" key="1">
    <citation type="submission" date="2014-08" db="EMBL/GenBank/DDBJ databases">
        <authorList>
            <person name="Senf B."/>
            <person name="Petzold A."/>
            <person name="Downie B.R."/>
            <person name="Koch P."/>
            <person name="Platzer M."/>
        </authorList>
    </citation>
    <scope>NUCLEOTIDE SEQUENCE [LARGE SCALE GENOMIC DNA]</scope>
    <source>
        <strain evidence="6">GRZ</strain>
    </source>
</reference>
<evidence type="ECO:0000256" key="3">
    <source>
        <dbReference type="ARBA" id="ARBA00023054"/>
    </source>
</evidence>
<evidence type="ECO:0000313" key="7">
    <source>
        <dbReference type="Proteomes" id="UP000694548"/>
    </source>
</evidence>
<evidence type="ECO:0000256" key="4">
    <source>
        <dbReference type="ARBA" id="ARBA00040512"/>
    </source>
</evidence>
<organism evidence="6 7">
    <name type="scientific">Nothobranchius furzeri</name>
    <name type="common">Turquoise killifish</name>
    <dbReference type="NCBI Taxonomy" id="105023"/>
    <lineage>
        <taxon>Eukaryota</taxon>
        <taxon>Metazoa</taxon>
        <taxon>Chordata</taxon>
        <taxon>Craniata</taxon>
        <taxon>Vertebrata</taxon>
        <taxon>Euteleostomi</taxon>
        <taxon>Actinopterygii</taxon>
        <taxon>Neopterygii</taxon>
        <taxon>Teleostei</taxon>
        <taxon>Neoteleostei</taxon>
        <taxon>Acanthomorphata</taxon>
        <taxon>Ovalentaria</taxon>
        <taxon>Atherinomorphae</taxon>
        <taxon>Cyprinodontiformes</taxon>
        <taxon>Nothobranchiidae</taxon>
        <taxon>Nothobranchius</taxon>
    </lineage>
</organism>
<dbReference type="Ensembl" id="ENSNFUT00015056134.1">
    <property type="protein sequence ID" value="ENSNFUP00015053853.1"/>
    <property type="gene ID" value="ENSNFUG00015024941.1"/>
</dbReference>
<name>A0A8C6Q516_NOTFU</name>
<dbReference type="PANTHER" id="PTHR19212:SF6">
    <property type="entry name" value="LEUCINE-RICH REPEAT FLIGHTLESS-INTERACTING PROTEIN 2"/>
    <property type="match status" value="1"/>
</dbReference>
<gene>
    <name evidence="6" type="primary">LRRFIP2</name>
    <name evidence="6" type="synonym">lrrfip2</name>
</gene>
<reference evidence="6" key="3">
    <citation type="submission" date="2025-09" db="UniProtKB">
        <authorList>
            <consortium name="Ensembl"/>
        </authorList>
    </citation>
    <scope>IDENTIFICATION</scope>
</reference>
<dbReference type="Proteomes" id="UP000694548">
    <property type="component" value="Chromosome sgr03"/>
</dbReference>
<evidence type="ECO:0000256" key="5">
    <source>
        <dbReference type="SAM" id="Coils"/>
    </source>
</evidence>
<feature type="coiled-coil region" evidence="5">
    <location>
        <begin position="132"/>
        <end position="284"/>
    </location>
</feature>
<comment type="similarity">
    <text evidence="1">Belongs to the LRRFIP family.</text>
</comment>
<dbReference type="GO" id="GO:0006355">
    <property type="term" value="P:regulation of DNA-templated transcription"/>
    <property type="evidence" value="ECO:0007669"/>
    <property type="project" value="InterPro"/>
</dbReference>
<sequence>MGTQGTGRKRAPLKDRFSAEDEALSSIAREVSSCFVTQVHFDAEHRSICILFSKSLSAPELKQIMFYAPSSRCTTPGLSAATLASLGGSSSRRGSTDTGSIYDADASLSELKDIYELKDQIQDVEGRYMQGLKELKESLAEVEEKYKKAMVSNAQLDNDKANLIYQVDTLKDVIEEMEEQTAEMRRELEEKSKELERQKHTCSVLQHKQEELKEGLRQRDELIEESQQTQAKLDALTREVFDLQETINWKDKKIGALERQKEYFDCIRNERDELRDELADIKGKSKKHGLVIIPDGTPNGDVSHEPLSPGITLVSQEAAQVLESAGEGPLDVRLRKLAEEKDELLAQIRKLKNQLEEEKQKHSKVDGAYTDGEGMENGTDLHFIEMQRDINRQMSEYKFKLSKAEQEIGTMEQNINRLEGQVSRYKAAADNAEKIEDELKADKRKLQRELRTALDKLEEMEMTNSHLTKRLEKMKANRNALLSQQ</sequence>
<dbReference type="GeneTree" id="ENSGT00530000063564"/>
<feature type="coiled-coil region" evidence="5">
    <location>
        <begin position="334"/>
        <end position="484"/>
    </location>
</feature>
<dbReference type="Pfam" id="PF09738">
    <property type="entry name" value="LRRFIP"/>
    <property type="match status" value="2"/>
</dbReference>
<evidence type="ECO:0000313" key="6">
    <source>
        <dbReference type="Ensembl" id="ENSNFUP00015053853.1"/>
    </source>
</evidence>
<keyword evidence="7" id="KW-1185">Reference proteome</keyword>
<evidence type="ECO:0000256" key="1">
    <source>
        <dbReference type="ARBA" id="ARBA00008275"/>
    </source>
</evidence>
<reference evidence="6" key="2">
    <citation type="submission" date="2025-08" db="UniProtKB">
        <authorList>
            <consortium name="Ensembl"/>
        </authorList>
    </citation>
    <scope>IDENTIFICATION</scope>
</reference>
<dbReference type="AlphaFoldDB" id="A0A8C6Q516"/>
<proteinExistence type="inferred from homology"/>
<protein>
    <recommendedName>
        <fullName evidence="4">Leucine-rich repeat flightless-interacting protein 2</fullName>
    </recommendedName>
</protein>